<dbReference type="GO" id="GO:0072659">
    <property type="term" value="P:protein localization to plasma membrane"/>
    <property type="evidence" value="ECO:0007669"/>
    <property type="project" value="InterPro"/>
</dbReference>
<evidence type="ECO:0000256" key="1">
    <source>
        <dbReference type="ARBA" id="ARBA00010216"/>
    </source>
</evidence>
<organism evidence="3 4">
    <name type="scientific">Golovinomyces cichoracearum</name>
    <dbReference type="NCBI Taxonomy" id="62708"/>
    <lineage>
        <taxon>Eukaryota</taxon>
        <taxon>Fungi</taxon>
        <taxon>Dikarya</taxon>
        <taxon>Ascomycota</taxon>
        <taxon>Pezizomycotina</taxon>
        <taxon>Leotiomycetes</taxon>
        <taxon>Erysiphales</taxon>
        <taxon>Erysiphaceae</taxon>
        <taxon>Golovinomyces</taxon>
    </lineage>
</organism>
<dbReference type="PANTHER" id="PTHR47766">
    <property type="entry name" value="PROTEIN EFR3"/>
    <property type="match status" value="1"/>
</dbReference>
<sequence>MHAIRQTCRPKHQVLVLNCYPRTVKGAVDVKPNSSELSYLLYYATTRRSKAQKVGAFLEKKTASDVWRARIGNVQVTLQIVAALIEKAPRDLPLYASHVLKLLSIILHAHDLTMVESSLPTFESFCQHHDEASLSADQEYLCQYEEIVRIYASFASTNIKTANQIASTPITLKWRNVGLQAIKSFVSSEALSSVAGRQLDSIVPTLLENIWSKNPDYINLLEHKAQAVERLRTKSFSRRRTSIATVQSPENMPEINISVLGTSADADKVAETDNGALAVECLKLVFAVNNKAQIHGATLATLKFIGERFNENEAGLSSEDRAVHIFQMISSWAPVQDRYTILVTVVDILADSSMNKDKIKQQLLLATLIDSLLKSDINLIGLSVMDVLLSLIQNLLRALETIRVSSQEINTVIEGQWPLNSNTETFTGSPSTIFLRKKLLEKLQDCISHLATHVYYADQISDMVVAILWRLKPWPKVVNQNMAPVTEESAVPASATNLVSDQYDDTNAEGFFLYAAAKIRALEAIKSILITAGLREGLLGVGNLARNIVSARVWEGTQWLLRDNDIEVRKAYTAALLTWMEYEMTKNDHRACEDKSNLQTRNFREDPASSSNKRAVSNISQKEKKKLRQSNRTLFLEQLHLAIYDNAVRYSESEEDIIMLHLLLACLVEKLGVNAVKNGLPMIFRLQEDISEVSTSLGKVHIASLCHGYFWILSEKFNLHSTPVDIEIHREINRRQKAMVWIDKIRVPPIRLEKIRTLDQEVPSKIISLKNFNADALRPFTKRSQMIELISTSYVETLMTQAANALNSPSRSSSQPTADTSVLSTEFYLPAAIKNQMMSQWTRDSIIVAVQESSRTVSLAGSKNGTIGTKHRNFLTASVNERTQSPAGYSHSHLGHKDRNRLGLNHGPVSGIGPLKKLRRASDNFPSGLGEINPNSITRVEYLKRVLSGHEFKNSRRITSSITPSDVSSESVASYTYSTSDISFNQSQLNLSQLENYISDHDSIRTSPKKICDDEVLHAAPSSSNPMTSEENPNLAPGPNEVEVVPPLPSIPRLYKDEANLPSNLILSEDGKMLNIKTASKLQIHIDSKESSKNLEKFLNNIQVESDGSSKCFIKPPY</sequence>
<dbReference type="STRING" id="62708.A0A420HAH4"/>
<dbReference type="Proteomes" id="UP000283383">
    <property type="component" value="Unassembled WGS sequence"/>
</dbReference>
<comment type="similarity">
    <text evidence="1">Belongs to the EFR3 family.</text>
</comment>
<reference evidence="3 4" key="1">
    <citation type="journal article" date="2018" name="BMC Genomics">
        <title>Comparative genome analyses reveal sequence features reflecting distinct modes of host-adaptation between dicot and monocot powdery mildew.</title>
        <authorList>
            <person name="Wu Y."/>
            <person name="Ma X."/>
            <person name="Pan Z."/>
            <person name="Kale S.D."/>
            <person name="Song Y."/>
            <person name="King H."/>
            <person name="Zhang Q."/>
            <person name="Presley C."/>
            <person name="Deng X."/>
            <person name="Wei C.I."/>
            <person name="Xiao S."/>
        </authorList>
    </citation>
    <scope>NUCLEOTIDE SEQUENCE [LARGE SCALE GENOMIC DNA]</scope>
    <source>
        <strain evidence="3">UMSG3</strain>
    </source>
</reference>
<feature type="compositionally biased region" description="Basic and acidic residues" evidence="2">
    <location>
        <begin position="596"/>
        <end position="607"/>
    </location>
</feature>
<proteinExistence type="inferred from homology"/>
<dbReference type="Pfam" id="PF21072">
    <property type="entry name" value="EFR3"/>
    <property type="match status" value="2"/>
</dbReference>
<dbReference type="InterPro" id="IPR049150">
    <property type="entry name" value="EFR3_HEAT-like_rpt"/>
</dbReference>
<feature type="compositionally biased region" description="Polar residues" evidence="2">
    <location>
        <begin position="608"/>
        <end position="620"/>
    </location>
</feature>
<dbReference type="GO" id="GO:0005886">
    <property type="term" value="C:plasma membrane"/>
    <property type="evidence" value="ECO:0007669"/>
    <property type="project" value="TreeGrafter"/>
</dbReference>
<accession>A0A420HAH4</accession>
<protein>
    <submittedName>
        <fullName evidence="3">Protein EFR3</fullName>
    </submittedName>
</protein>
<comment type="caution">
    <text evidence="3">The sequence shown here is derived from an EMBL/GenBank/DDBJ whole genome shotgun (WGS) entry which is preliminary data.</text>
</comment>
<evidence type="ECO:0000313" key="3">
    <source>
        <dbReference type="EMBL" id="RKF54427.1"/>
    </source>
</evidence>
<feature type="region of interest" description="Disordered" evidence="2">
    <location>
        <begin position="596"/>
        <end position="624"/>
    </location>
</feature>
<dbReference type="AlphaFoldDB" id="A0A420HAH4"/>
<feature type="region of interest" description="Disordered" evidence="2">
    <location>
        <begin position="885"/>
        <end position="915"/>
    </location>
</feature>
<keyword evidence="4" id="KW-1185">Reference proteome</keyword>
<evidence type="ECO:0000256" key="2">
    <source>
        <dbReference type="SAM" id="MobiDB-lite"/>
    </source>
</evidence>
<dbReference type="InterPro" id="IPR039786">
    <property type="entry name" value="EFR3"/>
</dbReference>
<dbReference type="PANTHER" id="PTHR47766:SF1">
    <property type="entry name" value="PROTEIN EFR3"/>
    <property type="match status" value="1"/>
</dbReference>
<name>A0A420HAH4_9PEZI</name>
<gene>
    <name evidence="3" type="ORF">GcM3_209006</name>
</gene>
<evidence type="ECO:0000313" key="4">
    <source>
        <dbReference type="Proteomes" id="UP000283383"/>
    </source>
</evidence>
<dbReference type="EMBL" id="MCBQ01020950">
    <property type="protein sequence ID" value="RKF54427.1"/>
    <property type="molecule type" value="Genomic_DNA"/>
</dbReference>